<evidence type="ECO:0000256" key="2">
    <source>
        <dbReference type="ARBA" id="ARBA00022670"/>
    </source>
</evidence>
<dbReference type="Proteomes" id="UP000005953">
    <property type="component" value="Unassembled WGS sequence"/>
</dbReference>
<evidence type="ECO:0000256" key="7">
    <source>
        <dbReference type="PIRSR" id="PIRSR623612-1"/>
    </source>
</evidence>
<keyword evidence="10" id="KW-1185">Reference proteome</keyword>
<dbReference type="Gene3D" id="2.60.40.10">
    <property type="entry name" value="Immunoglobulins"/>
    <property type="match status" value="1"/>
</dbReference>
<dbReference type="InterPro" id="IPR035986">
    <property type="entry name" value="PKD_dom_sf"/>
</dbReference>
<dbReference type="Pfam" id="PF02868">
    <property type="entry name" value="Peptidase_M4_C"/>
    <property type="match status" value="1"/>
</dbReference>
<dbReference type="SUPFAM" id="SSF55486">
    <property type="entry name" value="Metalloproteases ('zincins'), catalytic domain"/>
    <property type="match status" value="1"/>
</dbReference>
<organism evidence="9 10">
    <name type="scientific">Reinekea blandensis MED297</name>
    <dbReference type="NCBI Taxonomy" id="314283"/>
    <lineage>
        <taxon>Bacteria</taxon>
        <taxon>Pseudomonadati</taxon>
        <taxon>Pseudomonadota</taxon>
        <taxon>Gammaproteobacteria</taxon>
        <taxon>Oceanospirillales</taxon>
        <taxon>Saccharospirillaceae</taxon>
        <taxon>Reinekea</taxon>
    </lineage>
</organism>
<dbReference type="InterPro" id="IPR001570">
    <property type="entry name" value="Peptidase_M4_C_domain"/>
</dbReference>
<dbReference type="PRINTS" id="PR00730">
    <property type="entry name" value="THERMOLYSIN"/>
</dbReference>
<dbReference type="InterPro" id="IPR013856">
    <property type="entry name" value="Peptidase_M4_domain"/>
</dbReference>
<dbReference type="AlphaFoldDB" id="A4BAV4"/>
<dbReference type="InterPro" id="IPR023612">
    <property type="entry name" value="Peptidase_M4"/>
</dbReference>
<keyword evidence="2 9" id="KW-0645">Protease</keyword>
<dbReference type="InterPro" id="IPR027268">
    <property type="entry name" value="Peptidase_M4/M1_CTD_sf"/>
</dbReference>
<dbReference type="HOGENOM" id="CLU_309915_0_0_6"/>
<dbReference type="Pfam" id="PF01447">
    <property type="entry name" value="Peptidase_M4"/>
    <property type="match status" value="1"/>
</dbReference>
<comment type="caution">
    <text evidence="9">The sequence shown here is derived from an EMBL/GenBank/DDBJ whole genome shotgun (WGS) entry which is preliminary data.</text>
</comment>
<dbReference type="GO" id="GO:0004222">
    <property type="term" value="F:metalloendopeptidase activity"/>
    <property type="evidence" value="ECO:0007669"/>
    <property type="project" value="InterPro"/>
</dbReference>
<evidence type="ECO:0000256" key="3">
    <source>
        <dbReference type="ARBA" id="ARBA00022723"/>
    </source>
</evidence>
<dbReference type="Pfam" id="PF18911">
    <property type="entry name" value="PKD_4"/>
    <property type="match status" value="1"/>
</dbReference>
<dbReference type="Gene3D" id="1.10.390.10">
    <property type="entry name" value="Neutral Protease Domain 2"/>
    <property type="match status" value="1"/>
</dbReference>
<dbReference type="CDD" id="cd00146">
    <property type="entry name" value="PKD"/>
    <property type="match status" value="1"/>
</dbReference>
<dbReference type="InterPro" id="IPR022409">
    <property type="entry name" value="PKD/Chitinase_dom"/>
</dbReference>
<accession>A4BAV4</accession>
<sequence length="950" mass="105540">MNGRPLQTGTISIRVDNQGIITDIYGQLPTGTLNSVEKHPNQPTDQSTLNINPSFDGEAIAQSYLTSLSDVGQWQIDSIDVKPTITLIGGHAVSTYDIWFYAENSTSGLYTRPRLVIRQDTLDVLQKHETLNHAQQAGSGLGGNALIQQRNYSFIESANDALSANTFLVQRNDDRCVMHIDSNGNSWKNQVEVRHGQYATDAFEYLCNAQGYHEENRFNDIGAYSPINDAAFHAQVAFNLYERYAKTRARGPLNDPNRTLQVRTSYGPIDSAFWNGEFIALGDGFEFFYPMVSADSLGHELAHAVLENYTSLDQTTGFSFGIAESFADIAGEATEYAIAVQQGSVNDWKFNAESFKPTADEAARYFADPAVDGRSIASLKDWHPGVIGHHLGGVFNKAFYTLVTDNDGWTPIIGYDLWMTAATDCWSGLMSFESAADCILDSASNFRQNNSDLPADWSVERIEKAIINAFANVDVMTQTNHVDAALFDFTRFFDQYILSNHSSTSNSSGPSWEWDLDADGDSDQSTHRIDQSVRLIRDPDQEAQTVSLTMRQGHNVQTYSKAIPQADRYCQPSGFGGNTDYIKQVALNGQAWPASTTQPSGYADYSDLAAVEMTLGQDNHLTLTPNDTLYSRRWSVFIDLNGDDDFLDDGERLISEKQKGEWTATLQLPENAQANGKTTRMRVLMDWANNTRPCAYAKAGEYEDYRVRFTEETAPAPEITFNAVAEGLNVTINNTSQHVPTNAVWAWKVNDSDTPFATSYNASITFESPGTYRITLEMTLDGKTSKATKTVEVSATNDDYCLPGSDSDDVHLTFVALSGTGLYDELKSETAADNGYRLFDTQSTLVLTKKYYLDVKIDKPTYDFNAYRVSAWIDFNRDGSFANEERVMNRKISHSHFQQFEVPTESGLGETRMRVLTQSIDVSNPDPCRFIPDGEGSGEVEDYPITLSSG</sequence>
<dbReference type="InterPro" id="IPR013783">
    <property type="entry name" value="Ig-like_fold"/>
</dbReference>
<feature type="active site" evidence="7">
    <location>
        <position position="300"/>
    </location>
</feature>
<evidence type="ECO:0000256" key="1">
    <source>
        <dbReference type="ARBA" id="ARBA00009388"/>
    </source>
</evidence>
<gene>
    <name evidence="9" type="ORF">MED297_11145</name>
</gene>
<comment type="similarity">
    <text evidence="1">Belongs to the peptidase M4 family.</text>
</comment>
<dbReference type="GO" id="GO:0006508">
    <property type="term" value="P:proteolysis"/>
    <property type="evidence" value="ECO:0007669"/>
    <property type="project" value="UniProtKB-KW"/>
</dbReference>
<dbReference type="GO" id="GO:0046872">
    <property type="term" value="F:metal ion binding"/>
    <property type="evidence" value="ECO:0007669"/>
    <property type="project" value="UniProtKB-KW"/>
</dbReference>
<feature type="domain" description="PKD" evidence="8">
    <location>
        <begin position="727"/>
        <end position="796"/>
    </location>
</feature>
<proteinExistence type="inferred from homology"/>
<dbReference type="InterPro" id="IPR052759">
    <property type="entry name" value="Metalloprotease_M4"/>
</dbReference>
<evidence type="ECO:0000256" key="4">
    <source>
        <dbReference type="ARBA" id="ARBA00022801"/>
    </source>
</evidence>
<evidence type="ECO:0000256" key="5">
    <source>
        <dbReference type="ARBA" id="ARBA00022833"/>
    </source>
</evidence>
<keyword evidence="4" id="KW-0378">Hydrolase</keyword>
<keyword evidence="5" id="KW-0862">Zinc</keyword>
<evidence type="ECO:0000313" key="10">
    <source>
        <dbReference type="Proteomes" id="UP000005953"/>
    </source>
</evidence>
<evidence type="ECO:0000259" key="8">
    <source>
        <dbReference type="PROSITE" id="PS50093"/>
    </source>
</evidence>
<dbReference type="InterPro" id="IPR000601">
    <property type="entry name" value="PKD_dom"/>
</dbReference>
<keyword evidence="3" id="KW-0479">Metal-binding</keyword>
<dbReference type="Gene3D" id="3.10.170.10">
    <property type="match status" value="1"/>
</dbReference>
<dbReference type="SUPFAM" id="SSF49299">
    <property type="entry name" value="PKD domain"/>
    <property type="match status" value="1"/>
</dbReference>
<dbReference type="PANTHER" id="PTHR43579:SF1">
    <property type="entry name" value="NEUTRAL METALLOPROTEINASE"/>
    <property type="match status" value="1"/>
</dbReference>
<name>A4BAV4_9GAMM</name>
<dbReference type="PROSITE" id="PS50093">
    <property type="entry name" value="PKD"/>
    <property type="match status" value="1"/>
</dbReference>
<feature type="active site" description="Proton donor" evidence="7">
    <location>
        <position position="389"/>
    </location>
</feature>
<evidence type="ECO:0000313" key="9">
    <source>
        <dbReference type="EMBL" id="EAR10567.1"/>
    </source>
</evidence>
<dbReference type="STRING" id="314283.MED297_11145"/>
<dbReference type="EMBL" id="AAOE01000003">
    <property type="protein sequence ID" value="EAR10567.1"/>
    <property type="molecule type" value="Genomic_DNA"/>
</dbReference>
<reference evidence="9 10" key="1">
    <citation type="submission" date="2006-02" db="EMBL/GenBank/DDBJ databases">
        <authorList>
            <person name="Pinhassi J."/>
            <person name="Pedros-Alio C."/>
            <person name="Ferriera S."/>
            <person name="Johnson J."/>
            <person name="Kravitz S."/>
            <person name="Halpern A."/>
            <person name="Remington K."/>
            <person name="Beeson K."/>
            <person name="Tran B."/>
            <person name="Rogers Y.-H."/>
            <person name="Friedman R."/>
            <person name="Venter J.C."/>
        </authorList>
    </citation>
    <scope>NUCLEOTIDE SEQUENCE [LARGE SCALE GENOMIC DNA]</scope>
    <source>
        <strain evidence="9 10">MED297</strain>
    </source>
</reference>
<dbReference type="InterPro" id="IPR045474">
    <property type="entry name" value="GEVED"/>
</dbReference>
<protein>
    <submittedName>
        <fullName evidence="9">Hemagglutinin/protease</fullName>
    </submittedName>
</protein>
<keyword evidence="6" id="KW-0482">Metalloprotease</keyword>
<dbReference type="SMART" id="SM00089">
    <property type="entry name" value="PKD"/>
    <property type="match status" value="1"/>
</dbReference>
<dbReference type="Pfam" id="PF20009">
    <property type="entry name" value="GEVED"/>
    <property type="match status" value="2"/>
</dbReference>
<evidence type="ECO:0000256" key="6">
    <source>
        <dbReference type="ARBA" id="ARBA00023049"/>
    </source>
</evidence>
<dbReference type="PANTHER" id="PTHR43579">
    <property type="match status" value="1"/>
</dbReference>